<proteinExistence type="predicted"/>
<dbReference type="AlphaFoldDB" id="A0A6M3KUV3"/>
<dbReference type="SUPFAM" id="SSF88659">
    <property type="entry name" value="Sigma3 and sigma4 domains of RNA polymerase sigma factors"/>
    <property type="match status" value="1"/>
</dbReference>
<organism evidence="2">
    <name type="scientific">viral metagenome</name>
    <dbReference type="NCBI Taxonomy" id="1070528"/>
    <lineage>
        <taxon>unclassified sequences</taxon>
        <taxon>metagenomes</taxon>
        <taxon>organismal metagenomes</taxon>
    </lineage>
</organism>
<reference evidence="2" key="1">
    <citation type="submission" date="2020-03" db="EMBL/GenBank/DDBJ databases">
        <title>The deep terrestrial virosphere.</title>
        <authorList>
            <person name="Holmfeldt K."/>
            <person name="Nilsson E."/>
            <person name="Simone D."/>
            <person name="Lopez-Fernandez M."/>
            <person name="Wu X."/>
            <person name="de Brujin I."/>
            <person name="Lundin D."/>
            <person name="Andersson A."/>
            <person name="Bertilsson S."/>
            <person name="Dopson M."/>
        </authorList>
    </citation>
    <scope>NUCLEOTIDE SEQUENCE</scope>
    <source>
        <strain evidence="1">MM415A02012</strain>
        <strain evidence="2">MM415B02230</strain>
    </source>
</reference>
<dbReference type="EMBL" id="MT142096">
    <property type="protein sequence ID" value="QJA74416.1"/>
    <property type="molecule type" value="Genomic_DNA"/>
</dbReference>
<dbReference type="EMBL" id="MT142569">
    <property type="protein sequence ID" value="QJA85351.1"/>
    <property type="molecule type" value="Genomic_DNA"/>
</dbReference>
<name>A0A6M3KUV3_9ZZZZ</name>
<evidence type="ECO:0000313" key="1">
    <source>
        <dbReference type="EMBL" id="QJA74416.1"/>
    </source>
</evidence>
<protein>
    <submittedName>
        <fullName evidence="2">Putative sigma-70 region domain containing protein</fullName>
    </submittedName>
</protein>
<gene>
    <name evidence="1" type="ORF">MM415A02012_0008</name>
    <name evidence="2" type="ORF">MM415B02230_0005</name>
</gene>
<evidence type="ECO:0000313" key="2">
    <source>
        <dbReference type="EMBL" id="QJA85351.1"/>
    </source>
</evidence>
<dbReference type="InterPro" id="IPR013324">
    <property type="entry name" value="RNA_pol_sigma_r3/r4-like"/>
</dbReference>
<accession>A0A6M3KUV3</accession>
<sequence>MEGMCDRCEKRDKCVRLCPEAEKYVDQDKINRSYLFNYSGRNIDDFKDNNTIDLDLEVYNKELEEIFRLDSLTREKEEKEEYTEEDIMKYLDKFKLSPREKEIVYKHVMLGMRLVDIAKYYKLHVGAVYNMYWRSEQKIKEFRYLDKL</sequence>